<dbReference type="PROSITE" id="PS00630">
    <property type="entry name" value="IMP_2"/>
    <property type="match status" value="1"/>
</dbReference>
<gene>
    <name evidence="1" type="ORF">GCM10011357_26090</name>
</gene>
<reference evidence="2" key="1">
    <citation type="journal article" date="2019" name="Int. J. Syst. Evol. Microbiol.">
        <title>The Global Catalogue of Microorganisms (GCM) 10K type strain sequencing project: providing services to taxonomists for standard genome sequencing and annotation.</title>
        <authorList>
            <consortium name="The Broad Institute Genomics Platform"/>
            <consortium name="The Broad Institute Genome Sequencing Center for Infectious Disease"/>
            <person name="Wu L."/>
            <person name="Ma J."/>
        </authorList>
    </citation>
    <scope>NUCLEOTIDE SEQUENCE [LARGE SCALE GENOMIC DNA]</scope>
    <source>
        <strain evidence="2">CGMCC 1.12923</strain>
    </source>
</reference>
<organism evidence="1 2">
    <name type="scientific">Lacimicrobium alkaliphilum</name>
    <dbReference type="NCBI Taxonomy" id="1526571"/>
    <lineage>
        <taxon>Bacteria</taxon>
        <taxon>Pseudomonadati</taxon>
        <taxon>Pseudomonadota</taxon>
        <taxon>Gammaproteobacteria</taxon>
        <taxon>Alteromonadales</taxon>
        <taxon>Alteromonadaceae</taxon>
        <taxon>Lacimicrobium</taxon>
    </lineage>
</organism>
<dbReference type="Gene3D" id="3.40.190.80">
    <property type="match status" value="1"/>
</dbReference>
<protein>
    <recommendedName>
        <fullName evidence="3">Inositol monophosphatase</fullName>
    </recommendedName>
</protein>
<name>A0ABQ1RIY8_9ALTE</name>
<dbReference type="Pfam" id="PF00459">
    <property type="entry name" value="Inositol_P"/>
    <property type="match status" value="1"/>
</dbReference>
<dbReference type="SUPFAM" id="SSF56655">
    <property type="entry name" value="Carbohydrate phosphatase"/>
    <property type="match status" value="1"/>
</dbReference>
<evidence type="ECO:0008006" key="3">
    <source>
        <dbReference type="Google" id="ProtNLM"/>
    </source>
</evidence>
<dbReference type="Proteomes" id="UP000614272">
    <property type="component" value="Unassembled WGS sequence"/>
</dbReference>
<proteinExistence type="predicted"/>
<evidence type="ECO:0000313" key="1">
    <source>
        <dbReference type="EMBL" id="GGD69838.1"/>
    </source>
</evidence>
<dbReference type="InterPro" id="IPR020550">
    <property type="entry name" value="Inositol_monophosphatase_CS"/>
</dbReference>
<sequence length="61" mass="6578">MIGYFEPHMNVWDCAAGMLLIEEAGGRAINFFANQDYLRNGGLVVGATKGVYPALMAIIEG</sequence>
<comment type="caution">
    <text evidence="1">The sequence shown here is derived from an EMBL/GenBank/DDBJ whole genome shotgun (WGS) entry which is preliminary data.</text>
</comment>
<accession>A0ABQ1RIY8</accession>
<dbReference type="InterPro" id="IPR000760">
    <property type="entry name" value="Inositol_monophosphatase-like"/>
</dbReference>
<keyword evidence="2" id="KW-1185">Reference proteome</keyword>
<dbReference type="EMBL" id="BMGJ01000010">
    <property type="protein sequence ID" value="GGD69838.1"/>
    <property type="molecule type" value="Genomic_DNA"/>
</dbReference>
<evidence type="ECO:0000313" key="2">
    <source>
        <dbReference type="Proteomes" id="UP000614272"/>
    </source>
</evidence>